<organism evidence="1 2">
    <name type="scientific">Lentinula aff. lateritia</name>
    <dbReference type="NCBI Taxonomy" id="2804960"/>
    <lineage>
        <taxon>Eukaryota</taxon>
        <taxon>Fungi</taxon>
        <taxon>Dikarya</taxon>
        <taxon>Basidiomycota</taxon>
        <taxon>Agaricomycotina</taxon>
        <taxon>Agaricomycetes</taxon>
        <taxon>Agaricomycetidae</taxon>
        <taxon>Agaricales</taxon>
        <taxon>Marasmiineae</taxon>
        <taxon>Omphalotaceae</taxon>
        <taxon>Lentinula</taxon>
    </lineage>
</organism>
<proteinExistence type="predicted"/>
<dbReference type="Proteomes" id="UP001163835">
    <property type="component" value="Unassembled WGS sequence"/>
</dbReference>
<evidence type="ECO:0000313" key="2">
    <source>
        <dbReference type="Proteomes" id="UP001163835"/>
    </source>
</evidence>
<accession>A0ACC1TGS4</accession>
<comment type="caution">
    <text evidence="1">The sequence shown here is derived from an EMBL/GenBank/DDBJ whole genome shotgun (WGS) entry which is preliminary data.</text>
</comment>
<sequence>MSVTPIENHPTTPGTTAAAAGGTDVISPHTPPDCPNKHAKHGPDASAHQTPHVSNRTDAGRKMPAQQLTERTGTQDHSMSAADSNMSLSEDEGRYHRGTPANDPLTTNPHPCTRYNPREDLQNMSMHATQRMNPKDHGTAHNLSPSTPPSPTITRRGNRAALYPRDSILPNLDPLDEEEDPTPNENVENPHGLLDHSGPESKPIRDLLSMTFLNNGQFRHAVFYPSDLLQGVSSSKIPILSSRSNIWVAPPSTTTHLILPPAIEGTGAEDLGKVDVDPETEDKLRGTLLRIQTFALSCILAFHLGPINVNRRPSVVCLLYSTALENGEHTQQQILYSIKQKLRVNNPVFSALLAPRVKLPGSTEHKIRTFVNSMDLVPAGYETECQGCTVQVWVLYTAPLTSGSDYNKTNANEKAIRRYIASLRFEFVDLEENTLINSWGEQTECSLCKLTEHHFFMCPFKTEPWSGPMDHINACIKQHRESVKQVQALTKPGDHLPAVLASLRLEYVYTQEYIVICCGIPQIGQLVINPREVIARSTVCISTASNTTDNNNTNGNNYRHRTTGTSRPRGGAVAASVYTPNDGYGDGEDEMAPLGDTLNAHARTVPPQGQR</sequence>
<reference evidence="1" key="1">
    <citation type="submission" date="2022-09" db="EMBL/GenBank/DDBJ databases">
        <title>A Global Phylogenomic Analysis of the Shiitake Genus Lentinula.</title>
        <authorList>
            <consortium name="DOE Joint Genome Institute"/>
            <person name="Sierra-Patev S."/>
            <person name="Min B."/>
            <person name="Naranjo-Ortiz M."/>
            <person name="Looney B."/>
            <person name="Konkel Z."/>
            <person name="Slot J.C."/>
            <person name="Sakamoto Y."/>
            <person name="Steenwyk J.L."/>
            <person name="Rokas A."/>
            <person name="Carro J."/>
            <person name="Camarero S."/>
            <person name="Ferreira P."/>
            <person name="Molpeceres G."/>
            <person name="Ruiz-Duenas F.J."/>
            <person name="Serrano A."/>
            <person name="Henrissat B."/>
            <person name="Drula E."/>
            <person name="Hughes K.W."/>
            <person name="Mata J.L."/>
            <person name="Ishikawa N.K."/>
            <person name="Vargas-Isla R."/>
            <person name="Ushijima S."/>
            <person name="Smith C.A."/>
            <person name="Ahrendt S."/>
            <person name="Andreopoulos W."/>
            <person name="He G."/>
            <person name="Labutti K."/>
            <person name="Lipzen A."/>
            <person name="Ng V."/>
            <person name="Riley R."/>
            <person name="Sandor L."/>
            <person name="Barry K."/>
            <person name="Martinez A.T."/>
            <person name="Xiao Y."/>
            <person name="Gibbons J.G."/>
            <person name="Terashima K."/>
            <person name="Grigoriev I.V."/>
            <person name="Hibbett D.S."/>
        </authorList>
    </citation>
    <scope>NUCLEOTIDE SEQUENCE</scope>
    <source>
        <strain evidence="1">TMI1499</strain>
    </source>
</reference>
<keyword evidence="2" id="KW-1185">Reference proteome</keyword>
<dbReference type="EMBL" id="MU796638">
    <property type="protein sequence ID" value="KAJ3803863.1"/>
    <property type="molecule type" value="Genomic_DNA"/>
</dbReference>
<protein>
    <submittedName>
        <fullName evidence="1">Uncharacterized protein</fullName>
    </submittedName>
</protein>
<evidence type="ECO:0000313" key="1">
    <source>
        <dbReference type="EMBL" id="KAJ3803863.1"/>
    </source>
</evidence>
<name>A0ACC1TGS4_9AGAR</name>
<gene>
    <name evidence="1" type="ORF">F5876DRAFT_71106</name>
</gene>